<evidence type="ECO:0000259" key="2">
    <source>
        <dbReference type="PROSITE" id="PS50878"/>
    </source>
</evidence>
<reference evidence="3 4" key="1">
    <citation type="submission" date="2013-11" db="EMBL/GenBank/DDBJ databases">
        <title>Genome sequencing of Stegodyphus mimosarum.</title>
        <authorList>
            <person name="Bechsgaard J."/>
        </authorList>
    </citation>
    <scope>NUCLEOTIDE SEQUENCE [LARGE SCALE GENOMIC DNA]</scope>
</reference>
<keyword evidence="4" id="KW-1185">Reference proteome</keyword>
<protein>
    <recommendedName>
        <fullName evidence="2">Reverse transcriptase domain-containing protein</fullName>
    </recommendedName>
</protein>
<evidence type="ECO:0000313" key="4">
    <source>
        <dbReference type="Proteomes" id="UP000054359"/>
    </source>
</evidence>
<dbReference type="SUPFAM" id="SSF56672">
    <property type="entry name" value="DNA/RNA polymerases"/>
    <property type="match status" value="1"/>
</dbReference>
<dbReference type="InterPro" id="IPR043502">
    <property type="entry name" value="DNA/RNA_pol_sf"/>
</dbReference>
<evidence type="ECO:0000256" key="1">
    <source>
        <dbReference type="SAM" id="MobiDB-lite"/>
    </source>
</evidence>
<dbReference type="Gene3D" id="3.10.10.10">
    <property type="entry name" value="HIV Type 1 Reverse Transcriptase, subunit A, domain 1"/>
    <property type="match status" value="1"/>
</dbReference>
<dbReference type="EMBL" id="KK116737">
    <property type="protein sequence ID" value="KFM68616.1"/>
    <property type="molecule type" value="Genomic_DNA"/>
</dbReference>
<organism evidence="3 4">
    <name type="scientific">Stegodyphus mimosarum</name>
    <name type="common">African social velvet spider</name>
    <dbReference type="NCBI Taxonomy" id="407821"/>
    <lineage>
        <taxon>Eukaryota</taxon>
        <taxon>Metazoa</taxon>
        <taxon>Ecdysozoa</taxon>
        <taxon>Arthropoda</taxon>
        <taxon>Chelicerata</taxon>
        <taxon>Arachnida</taxon>
        <taxon>Araneae</taxon>
        <taxon>Araneomorphae</taxon>
        <taxon>Entelegynae</taxon>
        <taxon>Eresoidea</taxon>
        <taxon>Eresidae</taxon>
        <taxon>Stegodyphus</taxon>
    </lineage>
</organism>
<dbReference type="InterPro" id="IPR000477">
    <property type="entry name" value="RT_dom"/>
</dbReference>
<sequence length="493" mass="56996">MPHRPVSRDDKFTTKERMVFDASSKENQFKSLNDCLWPGPNLNTNILDIIINFRNHEVAICADLEKAFLQIGLTPEDQNYLKFLWFDDKAVDLFKILRFTRVPFGATCSPFILAATIKCHIQKYKKEHCKVYGMLNTSLYVDDLISGSNSEEEAYYLYSTAAKILKDTGMHLRKFNSNSMKLREMWKGNMLCSEQENSDLHLKDLGILWNTDSDTFQLDAQPLIDNLERIKSTKRCVLKTMLKYYIDGIRDPEIHGRCEGYKKRSNVGHEIRGIQQATRRDHHAVRAMRVHEPADQLMARLDDLCRQVSTFGRYINDGKPTVKCWNCGTLGHMRRKYKFSLDFKNNKLLSSCEDMSIDKQKGSSAERSCSESCRNPTRVEEEHEATDYSPSQMLIGRDLRLPCDLLSGRPADAPSLPEKYIQVVQARFKVMHRSARERINLATEKMKTRYDTRATGLLAIVSTKEIRCDCEIRLDGINCVRNYSHLRMVRTQS</sequence>
<evidence type="ECO:0000313" key="3">
    <source>
        <dbReference type="EMBL" id="KFM68616.1"/>
    </source>
</evidence>
<dbReference type="AlphaFoldDB" id="A0A087TU27"/>
<dbReference type="Gene3D" id="3.30.70.270">
    <property type="match status" value="1"/>
</dbReference>
<dbReference type="PROSITE" id="PS50878">
    <property type="entry name" value="RT_POL"/>
    <property type="match status" value="1"/>
</dbReference>
<dbReference type="Proteomes" id="UP000054359">
    <property type="component" value="Unassembled WGS sequence"/>
</dbReference>
<feature type="compositionally biased region" description="Low complexity" evidence="1">
    <location>
        <begin position="363"/>
        <end position="374"/>
    </location>
</feature>
<dbReference type="Pfam" id="PF00078">
    <property type="entry name" value="RVT_1"/>
    <property type="match status" value="1"/>
</dbReference>
<dbReference type="PANTHER" id="PTHR47331:SF5">
    <property type="entry name" value="RIBONUCLEASE H"/>
    <property type="match status" value="1"/>
</dbReference>
<feature type="non-terminal residue" evidence="3">
    <location>
        <position position="493"/>
    </location>
</feature>
<proteinExistence type="predicted"/>
<name>A0A087TU27_STEMI</name>
<feature type="region of interest" description="Disordered" evidence="1">
    <location>
        <begin position="360"/>
        <end position="386"/>
    </location>
</feature>
<dbReference type="PANTHER" id="PTHR47331">
    <property type="entry name" value="PHD-TYPE DOMAIN-CONTAINING PROTEIN"/>
    <property type="match status" value="1"/>
</dbReference>
<dbReference type="OrthoDB" id="6431052at2759"/>
<dbReference type="InterPro" id="IPR043128">
    <property type="entry name" value="Rev_trsase/Diguanyl_cyclase"/>
</dbReference>
<dbReference type="STRING" id="407821.A0A087TU27"/>
<dbReference type="GO" id="GO:0071897">
    <property type="term" value="P:DNA biosynthetic process"/>
    <property type="evidence" value="ECO:0007669"/>
    <property type="project" value="UniProtKB-ARBA"/>
</dbReference>
<gene>
    <name evidence="3" type="ORF">X975_08696</name>
</gene>
<feature type="domain" description="Reverse transcriptase" evidence="2">
    <location>
        <begin position="1"/>
        <end position="191"/>
    </location>
</feature>
<accession>A0A087TU27</accession>